<sequence length="336" mass="38566">MAIRQLTLHAFHKAEDGETRLMPRQAPIPATPAVEHLISDLNRQLLSKAGRHYGCFQKDSELYPFSRWLQEHHQGGLEFMPLTFQAVTLFKRELDQSEQAIQGYLLFARYDQPTSEHFLVALLQQAEAVTVNDELELTPSQYLDLGKIQLAASIDLNAWQEGSQRYICFIQGRSQRRLAEHFGHFIGCLPSVDREEQTEQLLEQVTKYSQQLPEPQQLASRAAVYEYCLEQEKLAEPVRIDELAKIISPQTPDDFTDFVANQPQPLPEEILPERQALRQLIRFSGRSSELMLNFAAERLGKDIHYDRHTDTLTIQGLPEALRHQLLRALASPARDE</sequence>
<evidence type="ECO:0000256" key="2">
    <source>
        <dbReference type="ARBA" id="ARBA00009035"/>
    </source>
</evidence>
<name>A0ABV5ZCP8_9GAMM</name>
<dbReference type="PANTHER" id="PTHR38772:SF1">
    <property type="entry name" value="NUCLEOID-ASSOCIATED PROTEIN YEJK"/>
    <property type="match status" value="1"/>
</dbReference>
<keyword evidence="3" id="KW-0963">Cytoplasm</keyword>
<accession>A0ABV5ZCP8</accession>
<dbReference type="EMBL" id="JBHLZN010000003">
    <property type="protein sequence ID" value="MFB9887061.1"/>
    <property type="molecule type" value="Genomic_DNA"/>
</dbReference>
<evidence type="ECO:0000256" key="1">
    <source>
        <dbReference type="ARBA" id="ARBA00004453"/>
    </source>
</evidence>
<dbReference type="InterPro" id="IPR007358">
    <property type="entry name" value="Nucleoid_associated_NdpA"/>
</dbReference>
<evidence type="ECO:0000256" key="3">
    <source>
        <dbReference type="ARBA" id="ARBA00022490"/>
    </source>
</evidence>
<reference evidence="4 5" key="1">
    <citation type="submission" date="2024-09" db="EMBL/GenBank/DDBJ databases">
        <authorList>
            <person name="Sun Q."/>
            <person name="Mori K."/>
        </authorList>
    </citation>
    <scope>NUCLEOTIDE SEQUENCE [LARGE SCALE GENOMIC DNA]</scope>
    <source>
        <strain evidence="4 5">ATCC 51285</strain>
    </source>
</reference>
<protein>
    <submittedName>
        <fullName evidence="4">Nucleoid-associated protein</fullName>
    </submittedName>
</protein>
<proteinExistence type="inferred from homology"/>
<keyword evidence="5" id="KW-1185">Reference proteome</keyword>
<dbReference type="PANTHER" id="PTHR38772">
    <property type="match status" value="1"/>
</dbReference>
<gene>
    <name evidence="4" type="ORF">ACFFLH_11615</name>
</gene>
<dbReference type="RefSeq" id="WP_027312128.1">
    <property type="nucleotide sequence ID" value="NZ_JBHLZN010000003.1"/>
</dbReference>
<dbReference type="Proteomes" id="UP001589628">
    <property type="component" value="Unassembled WGS sequence"/>
</dbReference>
<evidence type="ECO:0000313" key="5">
    <source>
        <dbReference type="Proteomes" id="UP001589628"/>
    </source>
</evidence>
<organism evidence="4 5">
    <name type="scientific">Balneatrix alpica</name>
    <dbReference type="NCBI Taxonomy" id="75684"/>
    <lineage>
        <taxon>Bacteria</taxon>
        <taxon>Pseudomonadati</taxon>
        <taxon>Pseudomonadota</taxon>
        <taxon>Gammaproteobacteria</taxon>
        <taxon>Oceanospirillales</taxon>
        <taxon>Balneatrichaceae</taxon>
        <taxon>Balneatrix</taxon>
    </lineage>
</organism>
<comment type="caution">
    <text evidence="4">The sequence shown here is derived from an EMBL/GenBank/DDBJ whole genome shotgun (WGS) entry which is preliminary data.</text>
</comment>
<comment type="subcellular location">
    <subcellularLocation>
        <location evidence="1">Cytoplasm</location>
        <location evidence="1">Nucleoid</location>
    </subcellularLocation>
</comment>
<comment type="similarity">
    <text evidence="2">Belongs to the YejK family.</text>
</comment>
<evidence type="ECO:0000313" key="4">
    <source>
        <dbReference type="EMBL" id="MFB9887061.1"/>
    </source>
</evidence>
<dbReference type="Pfam" id="PF04245">
    <property type="entry name" value="NA37"/>
    <property type="match status" value="1"/>
</dbReference>